<feature type="transmembrane region" description="Helical" evidence="1">
    <location>
        <begin position="295"/>
        <end position="316"/>
    </location>
</feature>
<keyword evidence="1" id="KW-0812">Transmembrane</keyword>
<dbReference type="PANTHER" id="PTHR38457">
    <property type="entry name" value="REGULATOR ABRB-RELATED"/>
    <property type="match status" value="1"/>
</dbReference>
<feature type="transmembrane region" description="Helical" evidence="1">
    <location>
        <begin position="12"/>
        <end position="38"/>
    </location>
</feature>
<dbReference type="GO" id="GO:0016020">
    <property type="term" value="C:membrane"/>
    <property type="evidence" value="ECO:0007669"/>
    <property type="project" value="InterPro"/>
</dbReference>
<dbReference type="NCBIfam" id="TIGR03082">
    <property type="entry name" value="Gneg_AbrB_dup"/>
    <property type="match status" value="1"/>
</dbReference>
<feature type="transmembrane region" description="Helical" evidence="1">
    <location>
        <begin position="226"/>
        <end position="247"/>
    </location>
</feature>
<dbReference type="InterPro" id="IPR017516">
    <property type="entry name" value="AbrB_dup"/>
</dbReference>
<keyword evidence="1" id="KW-1133">Transmembrane helix</keyword>
<feature type="transmembrane region" description="Helical" evidence="1">
    <location>
        <begin position="146"/>
        <end position="167"/>
    </location>
</feature>
<keyword evidence="1" id="KW-0472">Membrane</keyword>
<dbReference type="AlphaFoldDB" id="A0A1W2AP21"/>
<evidence type="ECO:0000313" key="3">
    <source>
        <dbReference type="Proteomes" id="UP000192656"/>
    </source>
</evidence>
<dbReference type="Proteomes" id="UP000192656">
    <property type="component" value="Unassembled WGS sequence"/>
</dbReference>
<proteinExistence type="predicted"/>
<sequence length="349" mass="35404">MPTITGAGVARIAATLVLAALGGLLAHGLGLPVAWLLGPVVAISLASVAGLDTRLPPVFRQVAFFILGVQAGSGVSPEAIGQLGLWPLSFAIQMVGVLAIVVVTYLYLRKFVGWSHETALFASLPGALAFVLAAASETRADMRSIIIVQTVRLLLLIGALTPALGWLEGGADVDAVARSHGGGLDDYAILLGISGALAWLGARLGVPGGMMLGALIGSALLHGADLSAVSVPQPIAVPCLIVLGALIGGRLHGIERSALVTLLPISLIAFLIGLAMSALAGAAAVLTLDLGPGKVALAYAPGALEALTVLAFQFAIDPAYVAAHHVVRFMGIAFVVPFLARRAKDAVES</sequence>
<dbReference type="InterPro" id="IPR007820">
    <property type="entry name" value="AbrB_fam"/>
</dbReference>
<dbReference type="PIRSF" id="PIRSF038991">
    <property type="entry name" value="Protein_AbrB"/>
    <property type="match status" value="1"/>
</dbReference>
<dbReference type="STRING" id="937218.SAMN06297251_104321"/>
<dbReference type="GO" id="GO:0010468">
    <property type="term" value="P:regulation of gene expression"/>
    <property type="evidence" value="ECO:0007669"/>
    <property type="project" value="InterPro"/>
</dbReference>
<feature type="transmembrane region" description="Helical" evidence="1">
    <location>
        <begin position="267"/>
        <end position="288"/>
    </location>
</feature>
<organism evidence="2 3">
    <name type="scientific">Fulvimarina manganoxydans</name>
    <dbReference type="NCBI Taxonomy" id="937218"/>
    <lineage>
        <taxon>Bacteria</taxon>
        <taxon>Pseudomonadati</taxon>
        <taxon>Pseudomonadota</taxon>
        <taxon>Alphaproteobacteria</taxon>
        <taxon>Hyphomicrobiales</taxon>
        <taxon>Aurantimonadaceae</taxon>
        <taxon>Fulvimarina</taxon>
    </lineage>
</organism>
<dbReference type="EMBL" id="FWXR01000004">
    <property type="protein sequence ID" value="SMC61958.1"/>
    <property type="molecule type" value="Genomic_DNA"/>
</dbReference>
<dbReference type="Pfam" id="PF05145">
    <property type="entry name" value="AbrB"/>
    <property type="match status" value="1"/>
</dbReference>
<feature type="transmembrane region" description="Helical" evidence="1">
    <location>
        <begin position="88"/>
        <end position="108"/>
    </location>
</feature>
<evidence type="ECO:0000313" key="2">
    <source>
        <dbReference type="EMBL" id="SMC61958.1"/>
    </source>
</evidence>
<gene>
    <name evidence="2" type="ORF">SAMN06297251_104321</name>
</gene>
<keyword evidence="3" id="KW-1185">Reference proteome</keyword>
<evidence type="ECO:0000256" key="1">
    <source>
        <dbReference type="SAM" id="Phobius"/>
    </source>
</evidence>
<feature type="transmembrane region" description="Helical" evidence="1">
    <location>
        <begin position="322"/>
        <end position="340"/>
    </location>
</feature>
<evidence type="ECO:0008006" key="4">
    <source>
        <dbReference type="Google" id="ProtNLM"/>
    </source>
</evidence>
<reference evidence="2 3" key="1">
    <citation type="submission" date="2017-04" db="EMBL/GenBank/DDBJ databases">
        <authorList>
            <person name="Afonso C.L."/>
            <person name="Miller P.J."/>
            <person name="Scott M.A."/>
            <person name="Spackman E."/>
            <person name="Goraichik I."/>
            <person name="Dimitrov K.M."/>
            <person name="Suarez D.L."/>
            <person name="Swayne D.E."/>
        </authorList>
    </citation>
    <scope>NUCLEOTIDE SEQUENCE [LARGE SCALE GENOMIC DNA]</scope>
    <source>
        <strain evidence="2 3">CGMCC 1.10972</strain>
    </source>
</reference>
<dbReference type="PANTHER" id="PTHR38457:SF1">
    <property type="entry name" value="REGULATOR ABRB-RELATED"/>
    <property type="match status" value="1"/>
</dbReference>
<accession>A0A1W2AP21</accession>
<dbReference type="OrthoDB" id="7157734at2"/>
<feature type="transmembrane region" description="Helical" evidence="1">
    <location>
        <begin position="58"/>
        <end position="76"/>
    </location>
</feature>
<protein>
    <recommendedName>
        <fullName evidence="4">Ammonia monooxygenase</fullName>
    </recommendedName>
</protein>
<feature type="transmembrane region" description="Helical" evidence="1">
    <location>
        <begin position="114"/>
        <end position="134"/>
    </location>
</feature>
<name>A0A1W2AP21_9HYPH</name>
<dbReference type="RefSeq" id="WP_084409452.1">
    <property type="nucleotide sequence ID" value="NZ_FWXR01000004.1"/>
</dbReference>
<feature type="transmembrane region" description="Helical" evidence="1">
    <location>
        <begin position="187"/>
        <end position="206"/>
    </location>
</feature>